<dbReference type="GO" id="GO:0006883">
    <property type="term" value="P:intracellular sodium ion homeostasis"/>
    <property type="evidence" value="ECO:0007669"/>
    <property type="project" value="TreeGrafter"/>
</dbReference>
<keyword evidence="14 19" id="KW-0472">Membrane</keyword>
<dbReference type="Pfam" id="PF00122">
    <property type="entry name" value="E1-E2_ATPase"/>
    <property type="match status" value="1"/>
</dbReference>
<feature type="transmembrane region" description="Helical" evidence="19">
    <location>
        <begin position="1327"/>
        <end position="1350"/>
    </location>
</feature>
<keyword evidence="5" id="KW-0633">Potassium transport</keyword>
<evidence type="ECO:0000256" key="17">
    <source>
        <dbReference type="ARBA" id="ARBA00039096"/>
    </source>
</evidence>
<dbReference type="GO" id="GO:0030007">
    <property type="term" value="P:intracellular potassium ion homeostasis"/>
    <property type="evidence" value="ECO:0007669"/>
    <property type="project" value="TreeGrafter"/>
</dbReference>
<dbReference type="InterPro" id="IPR050510">
    <property type="entry name" value="Cation_transp_ATPase_P-type"/>
</dbReference>
<dbReference type="PANTHER" id="PTHR43294">
    <property type="entry name" value="SODIUM/POTASSIUM-TRANSPORTING ATPASE SUBUNIT ALPHA"/>
    <property type="match status" value="1"/>
</dbReference>
<feature type="compositionally biased region" description="Acidic residues" evidence="18">
    <location>
        <begin position="1"/>
        <end position="11"/>
    </location>
</feature>
<dbReference type="SUPFAM" id="SSF56784">
    <property type="entry name" value="HAD-like"/>
    <property type="match status" value="1"/>
</dbReference>
<feature type="compositionally biased region" description="Polar residues" evidence="18">
    <location>
        <begin position="180"/>
        <end position="200"/>
    </location>
</feature>
<reference evidence="22" key="1">
    <citation type="submission" date="2017-01" db="EMBL/GenBank/DDBJ databases">
        <title>Comparative genomics of anhydrobiosis in the tardigrade Hypsibius dujardini.</title>
        <authorList>
            <person name="Yoshida Y."/>
            <person name="Koutsovoulos G."/>
            <person name="Laetsch D."/>
            <person name="Stevens L."/>
            <person name="Kumar S."/>
            <person name="Horikawa D."/>
            <person name="Ishino K."/>
            <person name="Komine S."/>
            <person name="Tomita M."/>
            <person name="Blaxter M."/>
            <person name="Arakawa K."/>
        </authorList>
    </citation>
    <scope>NUCLEOTIDE SEQUENCE [LARGE SCALE GENOMIC DNA]</scope>
    <source>
        <strain evidence="22">Z151</strain>
    </source>
</reference>
<feature type="transmembrane region" description="Helical" evidence="19">
    <location>
        <begin position="769"/>
        <end position="790"/>
    </location>
</feature>
<accession>A0A1W0WT80</accession>
<keyword evidence="22" id="KW-1185">Reference proteome</keyword>
<dbReference type="InterPro" id="IPR004014">
    <property type="entry name" value="ATPase_P-typ_cation-transptr_N"/>
</dbReference>
<feature type="compositionally biased region" description="Basic and acidic residues" evidence="18">
    <location>
        <begin position="262"/>
        <end position="275"/>
    </location>
</feature>
<evidence type="ECO:0000256" key="7">
    <source>
        <dbReference type="ARBA" id="ARBA00022692"/>
    </source>
</evidence>
<keyword evidence="8" id="KW-0547">Nucleotide-binding</keyword>
<dbReference type="InterPro" id="IPR001757">
    <property type="entry name" value="P_typ_ATPase"/>
</dbReference>
<dbReference type="PROSITE" id="PS00154">
    <property type="entry name" value="ATPASE_E1_E2"/>
    <property type="match status" value="1"/>
</dbReference>
<dbReference type="EC" id="7.2.2.13" evidence="17"/>
<dbReference type="GO" id="GO:1990573">
    <property type="term" value="P:potassium ion import across plasma membrane"/>
    <property type="evidence" value="ECO:0007669"/>
    <property type="project" value="TreeGrafter"/>
</dbReference>
<dbReference type="FunFam" id="3.40.50.1000:FF:000083">
    <property type="entry name" value="Sodium/potassium-transporting ATPase subunit alpha"/>
    <property type="match status" value="1"/>
</dbReference>
<dbReference type="PANTHER" id="PTHR43294:SF21">
    <property type="entry name" value="CATION TRANSPORTING ATPASE"/>
    <property type="match status" value="1"/>
</dbReference>
<feature type="domain" description="Cation-transporting P-type ATPase N-terminal" evidence="20">
    <location>
        <begin position="520"/>
        <end position="594"/>
    </location>
</feature>
<gene>
    <name evidence="21" type="ORF">BV898_07556</name>
</gene>
<comment type="subunit">
    <text evidence="16">The sodium/potassium-transporting ATPase is composed of a catalytic alpha subunit, an auxiliary non-catalytic beta subunit and an additional regulatory subunit.</text>
</comment>
<dbReference type="GO" id="GO:0043226">
    <property type="term" value="C:organelle"/>
    <property type="evidence" value="ECO:0007669"/>
    <property type="project" value="UniProtKB-ARBA"/>
</dbReference>
<keyword evidence="10" id="KW-0630">Potassium</keyword>
<keyword evidence="7 19" id="KW-0812">Transmembrane</keyword>
<keyword evidence="12 19" id="KW-1133">Transmembrane helix</keyword>
<dbReference type="GO" id="GO:0005391">
    <property type="term" value="F:P-type sodium:potassium-exchanging transporter activity"/>
    <property type="evidence" value="ECO:0007669"/>
    <property type="project" value="UniProtKB-EC"/>
</dbReference>
<evidence type="ECO:0000256" key="5">
    <source>
        <dbReference type="ARBA" id="ARBA00022538"/>
    </source>
</evidence>
<comment type="function">
    <text evidence="15">This is the catalytic component of the active enzyme, which catalyzes the hydrolysis of ATP coupled with the exchange of sodium and potassium ions across the plasma membrane. This action creates the electrochemical gradient of sodium and potassium ions, providing the energy for active transport of various nutrients.</text>
</comment>
<feature type="transmembrane region" description="Helical" evidence="19">
    <location>
        <begin position="1391"/>
        <end position="1410"/>
    </location>
</feature>
<dbReference type="InterPro" id="IPR023214">
    <property type="entry name" value="HAD_sf"/>
</dbReference>
<evidence type="ECO:0000256" key="19">
    <source>
        <dbReference type="SAM" id="Phobius"/>
    </source>
</evidence>
<feature type="region of interest" description="Disordered" evidence="18">
    <location>
        <begin position="337"/>
        <end position="360"/>
    </location>
</feature>
<dbReference type="Pfam" id="PF13246">
    <property type="entry name" value="Cation_ATPase"/>
    <property type="match status" value="1"/>
</dbReference>
<protein>
    <recommendedName>
        <fullName evidence="17">Na(+)/K(+)-exchanging ATPase</fullName>
        <ecNumber evidence="17">7.2.2.13</ecNumber>
    </recommendedName>
</protein>
<feature type="compositionally biased region" description="Low complexity" evidence="18">
    <location>
        <begin position="83"/>
        <end position="95"/>
    </location>
</feature>
<sequence length="1501" mass="166047">MPKEEDSSEEDEQHRKVSFSASSAQIAPSSIVRVPTSGTPLRSIQHRLYEDEQPDHPHHASMPQSMFGLTETDDEKYHSTGITVPPETTPVTTVTQSESNGKSAESRVEAEHHSTKAPVSNAASGSPPPRHKVTHFADEEDQLEQENKSKTPKVTAYSPPPIYRKITPRSQPGAPFIHLSQVSPNPTSSIRSDYGNNNEQAKNERNRTSVGEVEQNHAQGVREASGQQNREGEHSEQSHLHGATAVKRAEPTVPVVPSGNDSNKRNRENSEENLKESGSSSEGGLHLRGHRESSTSVSSAPKIKIGHEIACQVEEEELLAKTVATQVNESELIMAPTARSAQDDQRSENDGFDENYLRPVPSRGELHGILRKTPSAKWGSTSTVCFDEHNGYDRSRSTSLDTGPGDMRANRLSEINLSSGMPRSESHNNLKSKHRNGSIGKKLAMFHLGHHDDNVSLKEPTPSETGSASTINKHASFAELPLAETSRKASIPFWRKLFPKKKEMTRSFTMEDLKKDLQMDDHIIPVEELFNKLDVDPKTGLNDDEAAKRLARDGKNMLTPPKKVPEIVKLLHEFVGGFSPLLEVGAILCFIAYGIEKGISGDSASNDNLYLGIVLICVVLITSFFLYSQKAKSEKIMEGFAKLLPQSAHVVRGGQTRAIPADELVMGDIVELRGGDRIPADIRILEASSLKVDNSSLTGEAEPQSRKPEATENPLESKNLAFYTTNCVEGFGKGVVVRRGDATVMGRIAKLTTRIATTETTIAREMRHFVMLICIFAIIMGVLCIIVALAMGYPGFYAVILAIGLVVANVPEGIIITVTVMLTLTAKRMAKKNCLIKNLEAVETLGACSVICSDKTGTLTQNRMTVAHCWLDDQIIETDTTTEDLAGKNLPENDTMTDLIRVATLCNRAKFKPDQMEKPIYARECVGDASETALLKFTQIITGDVLAYREKHKAVAEIPFNSTTKYQVSVHEREIEGGQKGYVVEMKGAPERIWDRCGTIISQGKEYKKDKNWDDKFNEAYITLGGMGERVLGFCDLILPADKYPYPTKFDAEDPNFPLDGLRFVGLISLIDPPRAAVPDGVAKCRSAGIQVIMVTGDHPVTAKAIARSVGIISDGCETVEDIAQRTRVNVKDVNPRDANAIVIHGGDLRDMKDSEIDAVLRNHTEIVFARTSPQQKLIIVEACQRAGNIVAVTGDGVNDSPALKKADIGIAMGITGSDVSKQAADIVLLDDNFASIVTGIEEGRLIFDNLKKTICYTLMSNIPEIAPVVMYFLLSIPLGLQTIPMLLICLGTDMIPSISMAHETAEADIMKLPPRSPKERLVSMKLIHCTYLQAGMIAAAGAFFAYFVVLGTCGFWPSRVFGLRAEWEDPMVMDLEDSYGQEWNYHQRMMLQRTVEAAFFAAVVIFQWLDLICRKVRRKSVFQKGMRNWFLNFALVFETAVTAFCIYVPGLNYALSLNSIRFIWWLPVIPFAIYFFVFDELRRYMIRRYPNGWMEREFLF</sequence>
<feature type="transmembrane region" description="Helical" evidence="19">
    <location>
        <begin position="1430"/>
        <end position="1451"/>
    </location>
</feature>
<feature type="transmembrane region" description="Helical" evidence="19">
    <location>
        <begin position="1463"/>
        <end position="1479"/>
    </location>
</feature>
<dbReference type="SUPFAM" id="SSF81660">
    <property type="entry name" value="Metal cation-transporting ATPase, ATP-binding domain N"/>
    <property type="match status" value="1"/>
</dbReference>
<dbReference type="FunFam" id="3.40.1110.10:FF:000001">
    <property type="entry name" value="Sodium/potassium-transporting ATPase subunit alpha"/>
    <property type="match status" value="1"/>
</dbReference>
<keyword evidence="9" id="KW-0067">ATP-binding</keyword>
<evidence type="ECO:0000259" key="20">
    <source>
        <dbReference type="SMART" id="SM00831"/>
    </source>
</evidence>
<evidence type="ECO:0000256" key="6">
    <source>
        <dbReference type="ARBA" id="ARBA00022553"/>
    </source>
</evidence>
<dbReference type="InterPro" id="IPR044492">
    <property type="entry name" value="P_typ_ATPase_HD_dom"/>
</dbReference>
<proteinExistence type="inferred from homology"/>
<dbReference type="Gene3D" id="2.70.150.10">
    <property type="entry name" value="Calcium-transporting ATPase, cytoplasmic transduction domain A"/>
    <property type="match status" value="1"/>
</dbReference>
<evidence type="ECO:0000256" key="13">
    <source>
        <dbReference type="ARBA" id="ARBA00023065"/>
    </source>
</evidence>
<dbReference type="GO" id="GO:0036376">
    <property type="term" value="P:sodium ion export across plasma membrane"/>
    <property type="evidence" value="ECO:0007669"/>
    <property type="project" value="TreeGrafter"/>
</dbReference>
<evidence type="ECO:0000256" key="16">
    <source>
        <dbReference type="ARBA" id="ARBA00038795"/>
    </source>
</evidence>
<evidence type="ECO:0000256" key="8">
    <source>
        <dbReference type="ARBA" id="ARBA00022741"/>
    </source>
</evidence>
<feature type="transmembrane region" description="Helical" evidence="19">
    <location>
        <begin position="796"/>
        <end position="822"/>
    </location>
</feature>
<dbReference type="InterPro" id="IPR018303">
    <property type="entry name" value="ATPase_P-typ_P_site"/>
</dbReference>
<dbReference type="SUPFAM" id="SSF81665">
    <property type="entry name" value="Calcium ATPase, transmembrane domain M"/>
    <property type="match status" value="1"/>
</dbReference>
<dbReference type="SFLD" id="SFLDF00027">
    <property type="entry name" value="p-type_atpase"/>
    <property type="match status" value="1"/>
</dbReference>
<evidence type="ECO:0000313" key="21">
    <source>
        <dbReference type="EMBL" id="OQV18353.1"/>
    </source>
</evidence>
<evidence type="ECO:0000313" key="22">
    <source>
        <dbReference type="Proteomes" id="UP000192578"/>
    </source>
</evidence>
<name>A0A1W0WT80_HYPEX</name>
<evidence type="ECO:0000256" key="18">
    <source>
        <dbReference type="SAM" id="MobiDB-lite"/>
    </source>
</evidence>
<dbReference type="FunFam" id="2.70.150.10:FF:000003">
    <property type="entry name" value="Sodium/potassium-transporting ATPase subunit alpha"/>
    <property type="match status" value="1"/>
</dbReference>
<dbReference type="Proteomes" id="UP000192578">
    <property type="component" value="Unassembled WGS sequence"/>
</dbReference>
<comment type="caution">
    <text evidence="21">The sequence shown here is derived from an EMBL/GenBank/DDBJ whole genome shotgun (WGS) entry which is preliminary data.</text>
</comment>
<dbReference type="OrthoDB" id="10057493at2759"/>
<evidence type="ECO:0000256" key="12">
    <source>
        <dbReference type="ARBA" id="ARBA00022989"/>
    </source>
</evidence>
<comment type="similarity">
    <text evidence="2">Belongs to the cation transport ATPase (P-type) (TC 3.A.3) family. Type IIC subfamily.</text>
</comment>
<dbReference type="InterPro" id="IPR008250">
    <property type="entry name" value="ATPase_P-typ_transduc_dom_A_sf"/>
</dbReference>
<dbReference type="Gene3D" id="3.40.1110.10">
    <property type="entry name" value="Calcium-transporting ATPase, cytoplasmic domain N"/>
    <property type="match status" value="1"/>
</dbReference>
<dbReference type="SFLD" id="SFLDG00002">
    <property type="entry name" value="C1.7:_P-type_atpase_like"/>
    <property type="match status" value="1"/>
</dbReference>
<comment type="subcellular location">
    <subcellularLocation>
        <location evidence="1">Cell membrane</location>
        <topology evidence="1">Multi-pass membrane protein</topology>
    </subcellularLocation>
</comment>
<evidence type="ECO:0000256" key="14">
    <source>
        <dbReference type="ARBA" id="ARBA00023136"/>
    </source>
</evidence>
<dbReference type="GO" id="GO:0005524">
    <property type="term" value="F:ATP binding"/>
    <property type="evidence" value="ECO:0007669"/>
    <property type="project" value="UniProtKB-KW"/>
</dbReference>
<keyword evidence="6" id="KW-0597">Phosphoprotein</keyword>
<feature type="region of interest" description="Disordered" evidence="18">
    <location>
        <begin position="1"/>
        <end position="300"/>
    </location>
</feature>
<dbReference type="PRINTS" id="PR00121">
    <property type="entry name" value="NAKATPASE"/>
</dbReference>
<dbReference type="InterPro" id="IPR036412">
    <property type="entry name" value="HAD-like_sf"/>
</dbReference>
<dbReference type="Gene3D" id="3.40.50.1000">
    <property type="entry name" value="HAD superfamily/HAD-like"/>
    <property type="match status" value="1"/>
</dbReference>
<evidence type="ECO:0000256" key="10">
    <source>
        <dbReference type="ARBA" id="ARBA00022958"/>
    </source>
</evidence>
<evidence type="ECO:0000256" key="11">
    <source>
        <dbReference type="ARBA" id="ARBA00022967"/>
    </source>
</evidence>
<dbReference type="GO" id="GO:0090533">
    <property type="term" value="C:cation-transporting ATPase complex"/>
    <property type="evidence" value="ECO:0007669"/>
    <property type="project" value="UniProtKB-ARBA"/>
</dbReference>
<dbReference type="NCBIfam" id="TIGR01494">
    <property type="entry name" value="ATPase_P-type"/>
    <property type="match status" value="2"/>
</dbReference>
<dbReference type="GO" id="GO:1902600">
    <property type="term" value="P:proton transmembrane transport"/>
    <property type="evidence" value="ECO:0007669"/>
    <property type="project" value="TreeGrafter"/>
</dbReference>
<dbReference type="InterPro" id="IPR023298">
    <property type="entry name" value="ATPase_P-typ_TM_dom_sf"/>
</dbReference>
<feature type="compositionally biased region" description="Low complexity" evidence="18">
    <location>
        <begin position="18"/>
        <end position="30"/>
    </location>
</feature>
<feature type="transmembrane region" description="Helical" evidence="19">
    <location>
        <begin position="609"/>
        <end position="627"/>
    </location>
</feature>
<dbReference type="EMBL" id="MTYJ01000050">
    <property type="protein sequence ID" value="OQV18353.1"/>
    <property type="molecule type" value="Genomic_DNA"/>
</dbReference>
<evidence type="ECO:0000256" key="2">
    <source>
        <dbReference type="ARBA" id="ARBA00006934"/>
    </source>
</evidence>
<evidence type="ECO:0000256" key="3">
    <source>
        <dbReference type="ARBA" id="ARBA00022448"/>
    </source>
</evidence>
<feature type="compositionally biased region" description="Basic and acidic residues" evidence="18">
    <location>
        <begin position="47"/>
        <end position="58"/>
    </location>
</feature>
<dbReference type="NCBIfam" id="TIGR01106">
    <property type="entry name" value="ATPase-IIC_X-K"/>
    <property type="match status" value="1"/>
</dbReference>
<organism evidence="21 22">
    <name type="scientific">Hypsibius exemplaris</name>
    <name type="common">Freshwater tardigrade</name>
    <dbReference type="NCBI Taxonomy" id="2072580"/>
    <lineage>
        <taxon>Eukaryota</taxon>
        <taxon>Metazoa</taxon>
        <taxon>Ecdysozoa</taxon>
        <taxon>Tardigrada</taxon>
        <taxon>Eutardigrada</taxon>
        <taxon>Parachela</taxon>
        <taxon>Hypsibioidea</taxon>
        <taxon>Hypsibiidae</taxon>
        <taxon>Hypsibius</taxon>
    </lineage>
</organism>
<dbReference type="Pfam" id="PF00689">
    <property type="entry name" value="Cation_ATPase_C"/>
    <property type="match status" value="1"/>
</dbReference>
<dbReference type="InterPro" id="IPR006068">
    <property type="entry name" value="ATPase_P-typ_cation-transptr_C"/>
</dbReference>
<dbReference type="FunFam" id="1.20.1110.10:FF:000038">
    <property type="entry name" value="Sodium/potassium-transporting ATPase subunit alpha"/>
    <property type="match status" value="1"/>
</dbReference>
<evidence type="ECO:0000256" key="1">
    <source>
        <dbReference type="ARBA" id="ARBA00004651"/>
    </source>
</evidence>
<dbReference type="Pfam" id="PF00690">
    <property type="entry name" value="Cation_ATPase_N"/>
    <property type="match status" value="1"/>
</dbReference>
<dbReference type="PRINTS" id="PR00119">
    <property type="entry name" value="CATATPASE"/>
</dbReference>
<dbReference type="SUPFAM" id="SSF81653">
    <property type="entry name" value="Calcium ATPase, transduction domain A"/>
    <property type="match status" value="1"/>
</dbReference>
<keyword evidence="13" id="KW-0406">Ion transport</keyword>
<evidence type="ECO:0000256" key="15">
    <source>
        <dbReference type="ARBA" id="ARBA00037422"/>
    </source>
</evidence>
<keyword evidence="11" id="KW-1278">Translocase</keyword>
<evidence type="ECO:0000256" key="9">
    <source>
        <dbReference type="ARBA" id="ARBA00022840"/>
    </source>
</evidence>
<feature type="compositionally biased region" description="Basic and acidic residues" evidence="18">
    <location>
        <begin position="104"/>
        <end position="114"/>
    </location>
</feature>
<keyword evidence="3" id="KW-0813">Transport</keyword>
<dbReference type="SMART" id="SM00831">
    <property type="entry name" value="Cation_ATPase_N"/>
    <property type="match status" value="1"/>
</dbReference>
<dbReference type="InterPro" id="IPR059000">
    <property type="entry name" value="ATPase_P-type_domA"/>
</dbReference>
<keyword evidence="4" id="KW-1003">Cell membrane</keyword>
<feature type="compositionally biased region" description="Basic and acidic residues" evidence="18">
    <location>
        <begin position="230"/>
        <end position="239"/>
    </location>
</feature>
<dbReference type="GO" id="GO:0098797">
    <property type="term" value="C:plasma membrane protein complex"/>
    <property type="evidence" value="ECO:0007669"/>
    <property type="project" value="UniProtKB-ARBA"/>
</dbReference>
<dbReference type="Gene3D" id="1.20.1110.10">
    <property type="entry name" value="Calcium-transporting ATPase, transmembrane domain"/>
    <property type="match status" value="1"/>
</dbReference>
<dbReference type="InterPro" id="IPR023299">
    <property type="entry name" value="ATPase_P-typ_cyto_dom_N"/>
</dbReference>
<dbReference type="InterPro" id="IPR005775">
    <property type="entry name" value="P-type_ATPase_IIC"/>
</dbReference>
<evidence type="ECO:0000256" key="4">
    <source>
        <dbReference type="ARBA" id="ARBA00022475"/>
    </source>
</evidence>
<dbReference type="SFLD" id="SFLDS00003">
    <property type="entry name" value="Haloacid_Dehalogenase"/>
    <property type="match status" value="1"/>
</dbReference>
<dbReference type="FunFam" id="3.40.50.1000:FF:000001">
    <property type="entry name" value="Phospholipid-transporting ATPase IC"/>
    <property type="match status" value="1"/>
</dbReference>
<dbReference type="GO" id="GO:0016887">
    <property type="term" value="F:ATP hydrolysis activity"/>
    <property type="evidence" value="ECO:0007669"/>
    <property type="project" value="InterPro"/>
</dbReference>